<dbReference type="OrthoDB" id="3357985at2759"/>
<dbReference type="Gene3D" id="3.30.710.10">
    <property type="entry name" value="Potassium Channel Kv1.1, Chain A"/>
    <property type="match status" value="1"/>
</dbReference>
<proteinExistence type="predicted"/>
<dbReference type="SUPFAM" id="SSF54695">
    <property type="entry name" value="POZ domain"/>
    <property type="match status" value="1"/>
</dbReference>
<dbReference type="PROSITE" id="PS50097">
    <property type="entry name" value="BTB"/>
    <property type="match status" value="1"/>
</dbReference>
<feature type="domain" description="BTB" evidence="1">
    <location>
        <begin position="21"/>
        <end position="86"/>
    </location>
</feature>
<dbReference type="Proteomes" id="UP000076722">
    <property type="component" value="Unassembled WGS sequence"/>
</dbReference>
<gene>
    <name evidence="2" type="ORF">SISNIDRAFT_459989</name>
</gene>
<dbReference type="InterPro" id="IPR000210">
    <property type="entry name" value="BTB/POZ_dom"/>
</dbReference>
<evidence type="ECO:0000313" key="3">
    <source>
        <dbReference type="Proteomes" id="UP000076722"/>
    </source>
</evidence>
<keyword evidence="3" id="KW-1185">Reference proteome</keyword>
<name>A0A164P2L7_9AGAM</name>
<sequence>MPDANSSERDSVHEYLSFPDGDLIIQTSDKHDFKVHKVVMSLASVVFLDMASLDNVNAERMEIDAVPTVKVVETAAVMDILMRYIYPAVKPTLNSLEVIISALAAADKYIMTTIMKDLECVILTGNFVEKEPLRVYMLAKRFSLSNLERAAFKGAVYSSTTDLTPYQVSTESAWFSFEEFYKLKFFAGQRIQSCKVVIYRETFRVHERVCDCIRRQREAHFQAIEENPEEYRGDYVSEDEDSSTRSCSAWTKFADLACSQLDRDPTQDIFSIDIRRKVLQDAKCGDALASVLNASEFGRIARIRKLLDGIPWEYEEQYENLIKKGQKEHLPTMTTAATS</sequence>
<dbReference type="SMART" id="SM00225">
    <property type="entry name" value="BTB"/>
    <property type="match status" value="1"/>
</dbReference>
<organism evidence="2 3">
    <name type="scientific">Sistotremastrum niveocremeum HHB9708</name>
    <dbReference type="NCBI Taxonomy" id="1314777"/>
    <lineage>
        <taxon>Eukaryota</taxon>
        <taxon>Fungi</taxon>
        <taxon>Dikarya</taxon>
        <taxon>Basidiomycota</taxon>
        <taxon>Agaricomycotina</taxon>
        <taxon>Agaricomycetes</taxon>
        <taxon>Sistotremastrales</taxon>
        <taxon>Sistotremastraceae</taxon>
        <taxon>Sertulicium</taxon>
        <taxon>Sertulicium niveocremeum</taxon>
    </lineage>
</organism>
<accession>A0A164P2L7</accession>
<evidence type="ECO:0000313" key="2">
    <source>
        <dbReference type="EMBL" id="KZS88294.1"/>
    </source>
</evidence>
<dbReference type="InterPro" id="IPR011333">
    <property type="entry name" value="SKP1/BTB/POZ_sf"/>
</dbReference>
<evidence type="ECO:0000259" key="1">
    <source>
        <dbReference type="PROSITE" id="PS50097"/>
    </source>
</evidence>
<dbReference type="Pfam" id="PF00651">
    <property type="entry name" value="BTB"/>
    <property type="match status" value="1"/>
</dbReference>
<dbReference type="EMBL" id="KV419438">
    <property type="protein sequence ID" value="KZS88294.1"/>
    <property type="molecule type" value="Genomic_DNA"/>
</dbReference>
<protein>
    <recommendedName>
        <fullName evidence="1">BTB domain-containing protein</fullName>
    </recommendedName>
</protein>
<dbReference type="AlphaFoldDB" id="A0A164P2L7"/>
<reference evidence="2 3" key="1">
    <citation type="journal article" date="2016" name="Mol. Biol. Evol.">
        <title>Comparative Genomics of Early-Diverging Mushroom-Forming Fungi Provides Insights into the Origins of Lignocellulose Decay Capabilities.</title>
        <authorList>
            <person name="Nagy L.G."/>
            <person name="Riley R."/>
            <person name="Tritt A."/>
            <person name="Adam C."/>
            <person name="Daum C."/>
            <person name="Floudas D."/>
            <person name="Sun H."/>
            <person name="Yadav J.S."/>
            <person name="Pangilinan J."/>
            <person name="Larsson K.H."/>
            <person name="Matsuura K."/>
            <person name="Barry K."/>
            <person name="Labutti K."/>
            <person name="Kuo R."/>
            <person name="Ohm R.A."/>
            <person name="Bhattacharya S.S."/>
            <person name="Shirouzu T."/>
            <person name="Yoshinaga Y."/>
            <person name="Martin F.M."/>
            <person name="Grigoriev I.V."/>
            <person name="Hibbett D.S."/>
        </authorList>
    </citation>
    <scope>NUCLEOTIDE SEQUENCE [LARGE SCALE GENOMIC DNA]</scope>
    <source>
        <strain evidence="2 3">HHB9708</strain>
    </source>
</reference>